<organism evidence="1 2">
    <name type="scientific">Chromobacterium phragmitis</name>
    <dbReference type="NCBI Taxonomy" id="2202141"/>
    <lineage>
        <taxon>Bacteria</taxon>
        <taxon>Pseudomonadati</taxon>
        <taxon>Pseudomonadota</taxon>
        <taxon>Betaproteobacteria</taxon>
        <taxon>Neisseriales</taxon>
        <taxon>Chromobacteriaceae</taxon>
        <taxon>Chromobacterium</taxon>
    </lineage>
</organism>
<accession>A0A344UN48</accession>
<dbReference type="AlphaFoldDB" id="A0A344UN48"/>
<protein>
    <submittedName>
        <fullName evidence="1">Uncharacterized protein</fullName>
    </submittedName>
</protein>
<gene>
    <name evidence="1" type="ORF">DK843_21785</name>
</gene>
<evidence type="ECO:0000313" key="2">
    <source>
        <dbReference type="Proteomes" id="UP000252038"/>
    </source>
</evidence>
<name>A0A344UN48_9NEIS</name>
<reference evidence="1 2" key="1">
    <citation type="submission" date="2018-05" db="EMBL/GenBank/DDBJ databases">
        <title>Genome sequencing, assembly and analysis of the novel insecticidal bacterium, Chromobacterium phragmitis.</title>
        <authorList>
            <person name="Sparks M.E."/>
            <person name="Blackburn M.B."/>
            <person name="Gundersen-Rindal D.E."/>
        </authorList>
    </citation>
    <scope>NUCLEOTIDE SEQUENCE [LARGE SCALE GENOMIC DNA]</scope>
    <source>
        <strain evidence="1">IIBBL 274-1</strain>
    </source>
</reference>
<evidence type="ECO:0000313" key="1">
    <source>
        <dbReference type="EMBL" id="AXE36696.1"/>
    </source>
</evidence>
<dbReference type="KEGG" id="chri:DK842_16260"/>
<dbReference type="EMBL" id="CP029554">
    <property type="protein sequence ID" value="AXE36696.1"/>
    <property type="molecule type" value="Genomic_DNA"/>
</dbReference>
<proteinExistence type="predicted"/>
<sequence length="79" mass="8593">MPAVLQCLSRRVGGIGDNADAPVAHRIAGLHVTQIRKSAFIANLFFSIFTSTLLSESAHLSHWAVKYWLRPCVSAAQGM</sequence>
<dbReference type="KEGG" id="chrb:DK843_21785"/>
<dbReference type="Proteomes" id="UP000252038">
    <property type="component" value="Chromosome"/>
</dbReference>